<organism evidence="5 6">
    <name type="scientific">Pseudodesulfovibrio methanolicus</name>
    <dbReference type="NCBI Taxonomy" id="3126690"/>
    <lineage>
        <taxon>Bacteria</taxon>
        <taxon>Pseudomonadati</taxon>
        <taxon>Thermodesulfobacteriota</taxon>
        <taxon>Desulfovibrionia</taxon>
        <taxon>Desulfovibrionales</taxon>
        <taxon>Desulfovibrionaceae</taxon>
    </lineage>
</organism>
<keyword evidence="1" id="KW-0677">Repeat</keyword>
<feature type="signal peptide" evidence="4">
    <location>
        <begin position="1"/>
        <end position="18"/>
    </location>
</feature>
<dbReference type="SUPFAM" id="SSF48452">
    <property type="entry name" value="TPR-like"/>
    <property type="match status" value="1"/>
</dbReference>
<dbReference type="RefSeq" id="WP_338667997.1">
    <property type="nucleotide sequence ID" value="NZ_CP146609.1"/>
</dbReference>
<dbReference type="PANTHER" id="PTHR45586">
    <property type="entry name" value="TPR REPEAT-CONTAINING PROTEIN PA4667"/>
    <property type="match status" value="1"/>
</dbReference>
<feature type="chain" id="PRO_5047196419" evidence="4">
    <location>
        <begin position="19"/>
        <end position="319"/>
    </location>
</feature>
<dbReference type="Pfam" id="PF13432">
    <property type="entry name" value="TPR_16"/>
    <property type="match status" value="1"/>
</dbReference>
<dbReference type="Gene3D" id="1.25.40.10">
    <property type="entry name" value="Tetratricopeptide repeat domain"/>
    <property type="match status" value="2"/>
</dbReference>
<name>A0ABZ2IUK7_9BACT</name>
<proteinExistence type="predicted"/>
<dbReference type="EMBL" id="CP146609">
    <property type="protein sequence ID" value="WWX22298.1"/>
    <property type="molecule type" value="Genomic_DNA"/>
</dbReference>
<sequence length="319" mass="35778">MKKFIALLLLLSVLSAAAGCAKVLGPYYLEQEQYEEGIKVMGEQLKENPDDAASAYYVGRYYLALNEPKQGLPYLQKAVRLSPEDADYVFWTGVAYWAMMDFDRERAAYEKAISLDPNHISAHLYLGHGYADRGQWAQALKQYDVVLKLDPYNPEALYNRARALRGLDKTSDEIAAWKRFLEYYPDGSMAMTATEQLNLHGDFTYRNFIIGKRNVTLLSMAFKPGTSVLDADGWASLEVLSALMQVNKGLVVDIVAYVKGNAPLAKARAAAIRDYMLNAHPDVDRSRLPLSWFGTAENVQVGDKTFALDQSVSFITEVR</sequence>
<dbReference type="InterPro" id="IPR011990">
    <property type="entry name" value="TPR-like_helical_dom_sf"/>
</dbReference>
<reference evidence="5 6" key="1">
    <citation type="submission" date="2024-03" db="EMBL/GenBank/DDBJ databases">
        <title>Phenotype and Genome Characterization of a Sulfate-Reducing Bacterium Pseudodesulfovibrio sp. strain 5S69, isolated from Petroleum Reservoir in Tatarstan (Russia).</title>
        <authorList>
            <person name="Bidzhieva S.K."/>
            <person name="Kadnikov V."/>
            <person name="Tourova T.P."/>
            <person name="Samigullina S.R."/>
            <person name="Sokolova D.S."/>
            <person name="Poltaraus A.B."/>
            <person name="Avtukh A.N."/>
            <person name="Tereshina V.M."/>
            <person name="Mardanov A.V."/>
            <person name="Nazina T.N."/>
        </authorList>
    </citation>
    <scope>NUCLEOTIDE SEQUENCE [LARGE SCALE GENOMIC DNA]</scope>
    <source>
        <strain evidence="5 6">5S69</strain>
    </source>
</reference>
<evidence type="ECO:0000256" key="4">
    <source>
        <dbReference type="SAM" id="SignalP"/>
    </source>
</evidence>
<evidence type="ECO:0000313" key="5">
    <source>
        <dbReference type="EMBL" id="WWX22298.1"/>
    </source>
</evidence>
<dbReference type="InterPro" id="IPR051012">
    <property type="entry name" value="CellSynth/LPSAsmb/PSIAsmb"/>
</dbReference>
<evidence type="ECO:0000256" key="1">
    <source>
        <dbReference type="ARBA" id="ARBA00022737"/>
    </source>
</evidence>
<dbReference type="Proteomes" id="UP001385389">
    <property type="component" value="Chromosome"/>
</dbReference>
<dbReference type="PROSITE" id="PS51257">
    <property type="entry name" value="PROKAR_LIPOPROTEIN"/>
    <property type="match status" value="1"/>
</dbReference>
<evidence type="ECO:0000256" key="3">
    <source>
        <dbReference type="PROSITE-ProRule" id="PRU00339"/>
    </source>
</evidence>
<dbReference type="PROSITE" id="PS50005">
    <property type="entry name" value="TPR"/>
    <property type="match status" value="3"/>
</dbReference>
<dbReference type="InterPro" id="IPR019734">
    <property type="entry name" value="TPR_rpt"/>
</dbReference>
<feature type="repeat" description="TPR" evidence="3">
    <location>
        <begin position="86"/>
        <end position="119"/>
    </location>
</feature>
<keyword evidence="6" id="KW-1185">Reference proteome</keyword>
<dbReference type="SMART" id="SM00028">
    <property type="entry name" value="TPR"/>
    <property type="match status" value="4"/>
</dbReference>
<dbReference type="Pfam" id="PF13414">
    <property type="entry name" value="TPR_11"/>
    <property type="match status" value="1"/>
</dbReference>
<dbReference type="InterPro" id="IPR036737">
    <property type="entry name" value="OmpA-like_sf"/>
</dbReference>
<protein>
    <submittedName>
        <fullName evidence="5">Tetratricopeptide repeat protein</fullName>
    </submittedName>
</protein>
<keyword evidence="4" id="KW-0732">Signal</keyword>
<gene>
    <name evidence="5" type="ORF">V8V93_17855</name>
</gene>
<dbReference type="PANTHER" id="PTHR45586:SF1">
    <property type="entry name" value="LIPOPOLYSACCHARIDE ASSEMBLY PROTEIN B"/>
    <property type="match status" value="1"/>
</dbReference>
<dbReference type="SUPFAM" id="SSF103088">
    <property type="entry name" value="OmpA-like"/>
    <property type="match status" value="1"/>
</dbReference>
<evidence type="ECO:0000313" key="6">
    <source>
        <dbReference type="Proteomes" id="UP001385389"/>
    </source>
</evidence>
<feature type="repeat" description="TPR" evidence="3">
    <location>
        <begin position="120"/>
        <end position="153"/>
    </location>
</feature>
<accession>A0ABZ2IUK7</accession>
<feature type="repeat" description="TPR" evidence="3">
    <location>
        <begin position="52"/>
        <end position="85"/>
    </location>
</feature>
<evidence type="ECO:0000256" key="2">
    <source>
        <dbReference type="ARBA" id="ARBA00022803"/>
    </source>
</evidence>
<keyword evidence="2 3" id="KW-0802">TPR repeat</keyword>